<evidence type="ECO:0000256" key="11">
    <source>
        <dbReference type="ARBA" id="ARBA00022840"/>
    </source>
</evidence>
<sequence length="652" mass="73506">MADPKESWKQEDDEEEEDIDETSYISQKDAVLFAIDVSESMLLSPPSSDSNKGETDSPTIAAIKCAYQIMQQRIISSPKDMMGVLLFGTEESKFQEEEYSNSRGHLAYPHCYLLSDLNVPAAEDVKVLKAIVEDDEEAKSLLVPTKEPFSMSNVLFCANQIFTTKAPNFGSRRLFIITDKDDPHSTDKKARSQAAVRAKDLYDLGVIIELFPISHADHEFDRANFYDDIIYRDPDEESTLLAAPNNFKSSGDGISLLTNLISDINSKQVAKRTLFSNLPFEIGPGFKISVKGYNLLQKQAPARSSFIWLGGETPQIAVGESARMEEDTTRIVDKAEIKKAYKFGGTQILFKPEEQKELKTFGPPVLRIIGFKPQNMLPFWASVKKSTFIYPSEEDYVGSTRVFAALWQKLLNDKKMGVAWYIARTNATPLLVAILPSQERLDEATNIQVLPAGLWLYPLPFADDIRNPPDVPTPIVSPDNLVDEMRKIVQQLQLPKAHYDPVKYPNPSLQWHYRILQAYALDEEIPDVPEDKTIPKYRQINKRAGEYINNWQKLLAEQVQLFQKERKERGGLKHEIEDDDGPPKKKARTSAKAATKGLAEMSADDLRKAVEAGTLGKHSVAEFKDLLLAKGLSTSGRKQELIDRVEQWLDDN</sequence>
<dbReference type="GO" id="GO:0043564">
    <property type="term" value="C:Ku70:Ku80 complex"/>
    <property type="evidence" value="ECO:0007669"/>
    <property type="project" value="InterPro"/>
</dbReference>
<dbReference type="GO" id="GO:0003684">
    <property type="term" value="F:damaged DNA binding"/>
    <property type="evidence" value="ECO:0007669"/>
    <property type="project" value="InterPro"/>
</dbReference>
<evidence type="ECO:0000256" key="6">
    <source>
        <dbReference type="ARBA" id="ARBA00022454"/>
    </source>
</evidence>
<proteinExistence type="inferred from homology"/>
<dbReference type="CDD" id="cd00788">
    <property type="entry name" value="KU70"/>
    <property type="match status" value="1"/>
</dbReference>
<keyword evidence="16" id="KW-0539">Nucleus</keyword>
<dbReference type="Pfam" id="PF02037">
    <property type="entry name" value="SAP"/>
    <property type="match status" value="1"/>
</dbReference>
<keyword evidence="10" id="KW-0347">Helicase</keyword>
<dbReference type="Gene3D" id="1.10.720.30">
    <property type="entry name" value="SAP domain"/>
    <property type="match status" value="1"/>
</dbReference>
<dbReference type="Pfam" id="PF03730">
    <property type="entry name" value="Ku_C"/>
    <property type="match status" value="1"/>
</dbReference>
<dbReference type="InterPro" id="IPR005160">
    <property type="entry name" value="Ku_C"/>
</dbReference>
<dbReference type="Pfam" id="PF03731">
    <property type="entry name" value="Ku_N"/>
    <property type="match status" value="1"/>
</dbReference>
<evidence type="ECO:0000313" key="22">
    <source>
        <dbReference type="EMBL" id="RDL36226.1"/>
    </source>
</evidence>
<gene>
    <name evidence="22" type="ORF">BP5553_06838</name>
</gene>
<evidence type="ECO:0000256" key="14">
    <source>
        <dbReference type="ARBA" id="ARBA00023172"/>
    </source>
</evidence>
<keyword evidence="7" id="KW-0547">Nucleotide-binding</keyword>
<keyword evidence="15" id="KW-0234">DNA repair</keyword>
<evidence type="ECO:0000256" key="10">
    <source>
        <dbReference type="ARBA" id="ARBA00022806"/>
    </source>
</evidence>
<dbReference type="Gene3D" id="2.40.290.10">
    <property type="match status" value="1"/>
</dbReference>
<keyword evidence="9" id="KW-0378">Hydrolase</keyword>
<dbReference type="EMBL" id="NPIC01000005">
    <property type="protein sequence ID" value="RDL36226.1"/>
    <property type="molecule type" value="Genomic_DNA"/>
</dbReference>
<dbReference type="InterPro" id="IPR047087">
    <property type="entry name" value="KU70_core_dom"/>
</dbReference>
<dbReference type="GO" id="GO:0005524">
    <property type="term" value="F:ATP binding"/>
    <property type="evidence" value="ECO:0007669"/>
    <property type="project" value="UniProtKB-KW"/>
</dbReference>
<dbReference type="PIRSF" id="PIRSF003033">
    <property type="entry name" value="Ku70"/>
    <property type="match status" value="1"/>
</dbReference>
<dbReference type="GO" id="GO:0042162">
    <property type="term" value="F:telomeric DNA binding"/>
    <property type="evidence" value="ECO:0007669"/>
    <property type="project" value="InterPro"/>
</dbReference>
<evidence type="ECO:0000256" key="12">
    <source>
        <dbReference type="ARBA" id="ARBA00022895"/>
    </source>
</evidence>
<evidence type="ECO:0000256" key="15">
    <source>
        <dbReference type="ARBA" id="ARBA00023204"/>
    </source>
</evidence>
<dbReference type="SMART" id="SM00559">
    <property type="entry name" value="Ku78"/>
    <property type="match status" value="1"/>
</dbReference>
<feature type="region of interest" description="Disordered" evidence="20">
    <location>
        <begin position="567"/>
        <end position="589"/>
    </location>
</feature>
<dbReference type="InterPro" id="IPR036465">
    <property type="entry name" value="vWFA_dom_sf"/>
</dbReference>
<protein>
    <recommendedName>
        <fullName evidence="5">ATP-dependent DNA helicase II subunit 1</fullName>
        <ecNumber evidence="4">3.6.4.12</ecNumber>
    </recommendedName>
    <alternativeName>
        <fullName evidence="18">ATP-dependent DNA helicase II subunit Ku70</fullName>
    </alternativeName>
</protein>
<evidence type="ECO:0000256" key="2">
    <source>
        <dbReference type="ARBA" id="ARBA00004574"/>
    </source>
</evidence>
<dbReference type="FunFam" id="2.40.290.10:FF:000001">
    <property type="entry name" value="X-ray repair cross complementing 6"/>
    <property type="match status" value="1"/>
</dbReference>
<name>A0A370TL18_9HELO</name>
<dbReference type="SUPFAM" id="SSF100939">
    <property type="entry name" value="SPOC domain-like"/>
    <property type="match status" value="1"/>
</dbReference>
<keyword evidence="14" id="KW-0233">DNA recombination</keyword>
<dbReference type="RefSeq" id="XP_031868882.1">
    <property type="nucleotide sequence ID" value="XM_032015461.1"/>
</dbReference>
<dbReference type="SUPFAM" id="SSF53300">
    <property type="entry name" value="vWA-like"/>
    <property type="match status" value="1"/>
</dbReference>
<feature type="region of interest" description="Disordered" evidence="20">
    <location>
        <begin position="1"/>
        <end position="25"/>
    </location>
</feature>
<dbReference type="Gene3D" id="4.10.970.10">
    <property type="entry name" value="Ku70, bridge and pillars"/>
    <property type="match status" value="1"/>
</dbReference>
<dbReference type="GO" id="GO:0003678">
    <property type="term" value="F:DNA helicase activity"/>
    <property type="evidence" value="ECO:0007669"/>
    <property type="project" value="UniProtKB-EC"/>
</dbReference>
<evidence type="ECO:0000256" key="9">
    <source>
        <dbReference type="ARBA" id="ARBA00022801"/>
    </source>
</evidence>
<dbReference type="Gene3D" id="3.40.50.410">
    <property type="entry name" value="von Willebrand factor, type A domain"/>
    <property type="match status" value="1"/>
</dbReference>
<dbReference type="GO" id="GO:0003690">
    <property type="term" value="F:double-stranded DNA binding"/>
    <property type="evidence" value="ECO:0007669"/>
    <property type="project" value="TreeGrafter"/>
</dbReference>
<reference evidence="22 23" key="1">
    <citation type="journal article" date="2018" name="IMA Fungus">
        <title>IMA Genome-F 9: Draft genome sequence of Annulohypoxylon stygium, Aspergillus mulundensis, Berkeleyomyces basicola (syn. Thielaviopsis basicola), Ceratocystis smalleyi, two Cercospora beticola strains, Coleophoma cylindrospora, Fusarium fracticaudum, Phialophora cf. hyalina, and Morchella septimelata.</title>
        <authorList>
            <person name="Wingfield B.D."/>
            <person name="Bills G.F."/>
            <person name="Dong Y."/>
            <person name="Huang W."/>
            <person name="Nel W.J."/>
            <person name="Swalarsk-Parry B.S."/>
            <person name="Vaghefi N."/>
            <person name="Wilken P.M."/>
            <person name="An Z."/>
            <person name="de Beer Z.W."/>
            <person name="De Vos L."/>
            <person name="Chen L."/>
            <person name="Duong T.A."/>
            <person name="Gao Y."/>
            <person name="Hammerbacher A."/>
            <person name="Kikkert J.R."/>
            <person name="Li Y."/>
            <person name="Li H."/>
            <person name="Li K."/>
            <person name="Li Q."/>
            <person name="Liu X."/>
            <person name="Ma X."/>
            <person name="Naidoo K."/>
            <person name="Pethybridge S.J."/>
            <person name="Sun J."/>
            <person name="Steenkamp E.T."/>
            <person name="van der Nest M.A."/>
            <person name="van Wyk S."/>
            <person name="Wingfield M.J."/>
            <person name="Xiong C."/>
            <person name="Yue Q."/>
            <person name="Zhang X."/>
        </authorList>
    </citation>
    <scope>NUCLEOTIDE SEQUENCE [LARGE SCALE GENOMIC DNA]</scope>
    <source>
        <strain evidence="22 23">BP 5553</strain>
    </source>
</reference>
<dbReference type="InterPro" id="IPR003034">
    <property type="entry name" value="SAP_dom"/>
</dbReference>
<dbReference type="GO" id="GO:0000781">
    <property type="term" value="C:chromosome, telomeric region"/>
    <property type="evidence" value="ECO:0007669"/>
    <property type="project" value="UniProtKB-SubCell"/>
</dbReference>
<dbReference type="PANTHER" id="PTHR12604">
    <property type="entry name" value="KU AUTOANTIGEN DNA HELICASE"/>
    <property type="match status" value="1"/>
</dbReference>
<comment type="function">
    <text evidence="17">Single-stranded DNA-dependent ATP-dependent helicase. Involved in non-homologous end joining (NHEJ) DNA double strand break repair. DNA-binding is sequence-independent but has a high affinity to nicks in double-stranded DNA and to the ends of duplex DNA. Binds to naturally occurring chromosomal ends, and therefore provides chromosomal end protection. Required also for telomere recombination to repair telomeric ends in the absence of telomerase. KU70, of the KU70/KU80 heterodimer, binds to the stem loop of TLC1, the RNA component of telomerase. Involved in telomere maintenance. Interacts with telomeric repeats and subtelomeric sequences thereby controlling telomere length and protecting against subtelomeric rearrangement. Maintains telomeric chromatin, which is involved in silencing the expression of genes located at the telomere. Required for mating-type switching.</text>
</comment>
<keyword evidence="6" id="KW-0158">Chromosome</keyword>
<keyword evidence="8" id="KW-0227">DNA damage</keyword>
<dbReference type="GO" id="GO:0016787">
    <property type="term" value="F:hydrolase activity"/>
    <property type="evidence" value="ECO:0007669"/>
    <property type="project" value="UniProtKB-KW"/>
</dbReference>
<feature type="domain" description="SAP" evidence="21">
    <location>
        <begin position="615"/>
        <end position="649"/>
    </location>
</feature>
<dbReference type="GO" id="GO:0006310">
    <property type="term" value="P:DNA recombination"/>
    <property type="evidence" value="ECO:0007669"/>
    <property type="project" value="UniProtKB-KW"/>
</dbReference>
<dbReference type="CDD" id="cd01458">
    <property type="entry name" value="vWA_ku"/>
    <property type="match status" value="1"/>
</dbReference>
<evidence type="ECO:0000256" key="18">
    <source>
        <dbReference type="ARBA" id="ARBA00031811"/>
    </source>
</evidence>
<dbReference type="STRING" id="2656787.A0A370TL18"/>
<evidence type="ECO:0000256" key="3">
    <source>
        <dbReference type="ARBA" id="ARBA00005240"/>
    </source>
</evidence>
<dbReference type="InterPro" id="IPR006165">
    <property type="entry name" value="Ku70"/>
</dbReference>
<evidence type="ECO:0000256" key="16">
    <source>
        <dbReference type="ARBA" id="ARBA00023242"/>
    </source>
</evidence>
<evidence type="ECO:0000256" key="19">
    <source>
        <dbReference type="ARBA" id="ARBA00047995"/>
    </source>
</evidence>
<comment type="similarity">
    <text evidence="3">Belongs to the ku70 family.</text>
</comment>
<dbReference type="GO" id="GO:0006303">
    <property type="term" value="P:double-strand break repair via nonhomologous end joining"/>
    <property type="evidence" value="ECO:0007669"/>
    <property type="project" value="InterPro"/>
</dbReference>
<dbReference type="Gene3D" id="1.10.1600.10">
    <property type="match status" value="1"/>
</dbReference>
<evidence type="ECO:0000256" key="7">
    <source>
        <dbReference type="ARBA" id="ARBA00022741"/>
    </source>
</evidence>
<evidence type="ECO:0000256" key="20">
    <source>
        <dbReference type="SAM" id="MobiDB-lite"/>
    </source>
</evidence>
<dbReference type="SUPFAM" id="SSF68906">
    <property type="entry name" value="SAP domain"/>
    <property type="match status" value="1"/>
</dbReference>
<dbReference type="GO" id="GO:0000723">
    <property type="term" value="P:telomere maintenance"/>
    <property type="evidence" value="ECO:0007669"/>
    <property type="project" value="InterPro"/>
</dbReference>
<dbReference type="EC" id="3.6.4.12" evidence="4"/>
<comment type="subcellular location">
    <subcellularLocation>
        <location evidence="2">Chromosome</location>
        <location evidence="2">Telomere</location>
    </subcellularLocation>
    <subcellularLocation>
        <location evidence="1">Nucleus</location>
    </subcellularLocation>
</comment>
<evidence type="ECO:0000256" key="1">
    <source>
        <dbReference type="ARBA" id="ARBA00004123"/>
    </source>
</evidence>
<keyword evidence="13" id="KW-0238">DNA-binding</keyword>
<comment type="caution">
    <text evidence="22">The sequence shown here is derived from an EMBL/GenBank/DDBJ whole genome shotgun (WGS) entry which is preliminary data.</text>
</comment>
<dbReference type="FunFam" id="1.10.1600.10:FF:000004">
    <property type="entry name" value="ATP-dependent DNA helicase II subunit 1"/>
    <property type="match status" value="1"/>
</dbReference>
<dbReference type="PROSITE" id="PS50800">
    <property type="entry name" value="SAP"/>
    <property type="match status" value="1"/>
</dbReference>
<dbReference type="AlphaFoldDB" id="A0A370TL18"/>
<dbReference type="InterPro" id="IPR006164">
    <property type="entry name" value="DNA_bd_Ku70/Ku80"/>
</dbReference>
<evidence type="ECO:0000256" key="17">
    <source>
        <dbReference type="ARBA" id="ARBA00024890"/>
    </source>
</evidence>
<evidence type="ECO:0000256" key="5">
    <source>
        <dbReference type="ARBA" id="ARBA00021796"/>
    </source>
</evidence>
<dbReference type="FunFam" id="3.40.50.410:FF:000071">
    <property type="entry name" value="ATP-dependent DNA helicase II subunit 1"/>
    <property type="match status" value="1"/>
</dbReference>
<comment type="catalytic activity">
    <reaction evidence="19">
        <text>ATP + H2O = ADP + phosphate + H(+)</text>
        <dbReference type="Rhea" id="RHEA:13065"/>
        <dbReference type="ChEBI" id="CHEBI:15377"/>
        <dbReference type="ChEBI" id="CHEBI:15378"/>
        <dbReference type="ChEBI" id="CHEBI:30616"/>
        <dbReference type="ChEBI" id="CHEBI:43474"/>
        <dbReference type="ChEBI" id="CHEBI:456216"/>
        <dbReference type="EC" id="3.6.4.12"/>
    </reaction>
</comment>
<dbReference type="OrthoDB" id="3249161at2759"/>
<evidence type="ECO:0000256" key="13">
    <source>
        <dbReference type="ARBA" id="ARBA00023125"/>
    </source>
</evidence>
<dbReference type="InterPro" id="IPR005161">
    <property type="entry name" value="Ku_N"/>
</dbReference>
<dbReference type="NCBIfam" id="TIGR00578">
    <property type="entry name" value="ku70"/>
    <property type="match status" value="1"/>
</dbReference>
<organism evidence="22 23">
    <name type="scientific">Venustampulla echinocandica</name>
    <dbReference type="NCBI Taxonomy" id="2656787"/>
    <lineage>
        <taxon>Eukaryota</taxon>
        <taxon>Fungi</taxon>
        <taxon>Dikarya</taxon>
        <taxon>Ascomycota</taxon>
        <taxon>Pezizomycotina</taxon>
        <taxon>Leotiomycetes</taxon>
        <taxon>Helotiales</taxon>
        <taxon>Pleuroascaceae</taxon>
        <taxon>Venustampulla</taxon>
    </lineage>
</organism>
<dbReference type="InterPro" id="IPR036361">
    <property type="entry name" value="SAP_dom_sf"/>
</dbReference>
<accession>A0A370TL18</accession>
<evidence type="ECO:0000256" key="8">
    <source>
        <dbReference type="ARBA" id="ARBA00022763"/>
    </source>
</evidence>
<keyword evidence="12" id="KW-0779">Telomere</keyword>
<feature type="compositionally biased region" description="Basic and acidic residues" evidence="20">
    <location>
        <begin position="1"/>
        <end position="10"/>
    </location>
</feature>
<dbReference type="InterPro" id="IPR027388">
    <property type="entry name" value="Ku70_bridge/pillars_dom_sf"/>
</dbReference>
<dbReference type="Pfam" id="PF02735">
    <property type="entry name" value="Ku"/>
    <property type="match status" value="1"/>
</dbReference>
<keyword evidence="23" id="KW-1185">Reference proteome</keyword>
<evidence type="ECO:0000256" key="4">
    <source>
        <dbReference type="ARBA" id="ARBA00012551"/>
    </source>
</evidence>
<dbReference type="InterPro" id="IPR016194">
    <property type="entry name" value="SPOC-like_C_dom_sf"/>
</dbReference>
<dbReference type="Proteomes" id="UP000254866">
    <property type="component" value="Unassembled WGS sequence"/>
</dbReference>
<dbReference type="SMART" id="SM00513">
    <property type="entry name" value="SAP"/>
    <property type="match status" value="1"/>
</dbReference>
<dbReference type="GeneID" id="43599687"/>
<evidence type="ECO:0000313" key="23">
    <source>
        <dbReference type="Proteomes" id="UP000254866"/>
    </source>
</evidence>
<feature type="compositionally biased region" description="Acidic residues" evidence="20">
    <location>
        <begin position="11"/>
        <end position="21"/>
    </location>
</feature>
<dbReference type="PANTHER" id="PTHR12604:SF2">
    <property type="entry name" value="X-RAY REPAIR CROSS-COMPLEMENTING PROTEIN 6"/>
    <property type="match status" value="1"/>
</dbReference>
<keyword evidence="11" id="KW-0067">ATP-binding</keyword>
<evidence type="ECO:0000259" key="21">
    <source>
        <dbReference type="PROSITE" id="PS50800"/>
    </source>
</evidence>
<feature type="compositionally biased region" description="Basic and acidic residues" evidence="20">
    <location>
        <begin position="567"/>
        <end position="576"/>
    </location>
</feature>